<evidence type="ECO:0000313" key="3">
    <source>
        <dbReference type="EMBL" id="CAH0385687.1"/>
    </source>
</evidence>
<feature type="compositionally biased region" description="Basic and acidic residues" evidence="1">
    <location>
        <begin position="1057"/>
        <end position="1068"/>
    </location>
</feature>
<gene>
    <name evidence="3" type="ORF">BEMITA_LOCUS4887</name>
</gene>
<reference evidence="3" key="1">
    <citation type="submission" date="2021-12" db="EMBL/GenBank/DDBJ databases">
        <authorList>
            <person name="King R."/>
        </authorList>
    </citation>
    <scope>NUCLEOTIDE SEQUENCE</scope>
</reference>
<dbReference type="Proteomes" id="UP001152759">
    <property type="component" value="Chromosome 2"/>
</dbReference>
<feature type="compositionally biased region" description="Basic and acidic residues" evidence="1">
    <location>
        <begin position="596"/>
        <end position="611"/>
    </location>
</feature>
<feature type="transmembrane region" description="Helical" evidence="2">
    <location>
        <begin position="2109"/>
        <end position="2128"/>
    </location>
</feature>
<feature type="compositionally biased region" description="Basic and acidic residues" evidence="1">
    <location>
        <begin position="1174"/>
        <end position="1202"/>
    </location>
</feature>
<feature type="compositionally biased region" description="Low complexity" evidence="1">
    <location>
        <begin position="1409"/>
        <end position="1418"/>
    </location>
</feature>
<organism evidence="3 4">
    <name type="scientific">Bemisia tabaci</name>
    <name type="common">Sweetpotato whitefly</name>
    <name type="synonym">Aleurodes tabaci</name>
    <dbReference type="NCBI Taxonomy" id="7038"/>
    <lineage>
        <taxon>Eukaryota</taxon>
        <taxon>Metazoa</taxon>
        <taxon>Ecdysozoa</taxon>
        <taxon>Arthropoda</taxon>
        <taxon>Hexapoda</taxon>
        <taxon>Insecta</taxon>
        <taxon>Pterygota</taxon>
        <taxon>Neoptera</taxon>
        <taxon>Paraneoptera</taxon>
        <taxon>Hemiptera</taxon>
        <taxon>Sternorrhyncha</taxon>
        <taxon>Aleyrodoidea</taxon>
        <taxon>Aleyrodidae</taxon>
        <taxon>Aleyrodinae</taxon>
        <taxon>Bemisia</taxon>
    </lineage>
</organism>
<protein>
    <submittedName>
        <fullName evidence="3">Uncharacterized protein</fullName>
    </submittedName>
</protein>
<feature type="compositionally biased region" description="Polar residues" evidence="1">
    <location>
        <begin position="1358"/>
        <end position="1369"/>
    </location>
</feature>
<feature type="region of interest" description="Disordered" evidence="1">
    <location>
        <begin position="458"/>
        <end position="486"/>
    </location>
</feature>
<accession>A0A9P0F245</accession>
<feature type="compositionally biased region" description="Basic residues" evidence="1">
    <location>
        <begin position="71"/>
        <end position="94"/>
    </location>
</feature>
<feature type="region of interest" description="Disordered" evidence="1">
    <location>
        <begin position="1"/>
        <end position="94"/>
    </location>
</feature>
<feature type="compositionally biased region" description="Basic residues" evidence="1">
    <location>
        <begin position="1534"/>
        <end position="1543"/>
    </location>
</feature>
<feature type="compositionally biased region" description="Basic and acidic residues" evidence="1">
    <location>
        <begin position="1610"/>
        <end position="1623"/>
    </location>
</feature>
<feature type="region of interest" description="Disordered" evidence="1">
    <location>
        <begin position="1678"/>
        <end position="1697"/>
    </location>
</feature>
<keyword evidence="4" id="KW-1185">Reference proteome</keyword>
<feature type="compositionally biased region" description="Basic and acidic residues" evidence="1">
    <location>
        <begin position="1678"/>
        <end position="1693"/>
    </location>
</feature>
<keyword evidence="2" id="KW-1133">Transmembrane helix</keyword>
<feature type="compositionally biased region" description="Polar residues" evidence="1">
    <location>
        <begin position="1118"/>
        <end position="1130"/>
    </location>
</feature>
<feature type="region of interest" description="Disordered" evidence="1">
    <location>
        <begin position="1118"/>
        <end position="1657"/>
    </location>
</feature>
<dbReference type="EMBL" id="OU963863">
    <property type="protein sequence ID" value="CAH0385687.1"/>
    <property type="molecule type" value="Genomic_DNA"/>
</dbReference>
<feature type="region of interest" description="Disordered" evidence="1">
    <location>
        <begin position="103"/>
        <end position="122"/>
    </location>
</feature>
<evidence type="ECO:0000256" key="2">
    <source>
        <dbReference type="SAM" id="Phobius"/>
    </source>
</evidence>
<feature type="compositionally biased region" description="Basic and acidic residues" evidence="1">
    <location>
        <begin position="1237"/>
        <end position="1250"/>
    </location>
</feature>
<keyword evidence="2" id="KW-0472">Membrane</keyword>
<feature type="compositionally biased region" description="Polar residues" evidence="1">
    <location>
        <begin position="55"/>
        <end position="68"/>
    </location>
</feature>
<feature type="compositionally biased region" description="Polar residues" evidence="1">
    <location>
        <begin position="1159"/>
        <end position="1169"/>
    </location>
</feature>
<name>A0A9P0F245_BEMTA</name>
<feature type="compositionally biased region" description="Basic and acidic residues" evidence="1">
    <location>
        <begin position="1143"/>
        <end position="1156"/>
    </location>
</feature>
<feature type="region of interest" description="Disordered" evidence="1">
    <location>
        <begin position="2030"/>
        <end position="2082"/>
    </location>
</feature>
<feature type="compositionally biased region" description="Basic residues" evidence="1">
    <location>
        <begin position="1582"/>
        <end position="1595"/>
    </location>
</feature>
<feature type="compositionally biased region" description="Basic and acidic residues" evidence="1">
    <location>
        <begin position="1443"/>
        <end position="1462"/>
    </location>
</feature>
<feature type="compositionally biased region" description="Polar residues" evidence="1">
    <location>
        <begin position="1040"/>
        <end position="1051"/>
    </location>
</feature>
<feature type="compositionally biased region" description="Basic and acidic residues" evidence="1">
    <location>
        <begin position="1472"/>
        <end position="1482"/>
    </location>
</feature>
<keyword evidence="2" id="KW-0812">Transmembrane</keyword>
<feature type="region of interest" description="Disordered" evidence="1">
    <location>
        <begin position="1040"/>
        <end position="1072"/>
    </location>
</feature>
<feature type="compositionally biased region" description="Basic residues" evidence="1">
    <location>
        <begin position="1379"/>
        <end position="1388"/>
    </location>
</feature>
<feature type="transmembrane region" description="Helical" evidence="2">
    <location>
        <begin position="2135"/>
        <end position="2155"/>
    </location>
</feature>
<feature type="compositionally biased region" description="Basic and acidic residues" evidence="1">
    <location>
        <begin position="1340"/>
        <end position="1357"/>
    </location>
</feature>
<proteinExistence type="predicted"/>
<feature type="compositionally biased region" description="Basic and acidic residues" evidence="1">
    <location>
        <begin position="166"/>
        <end position="192"/>
    </location>
</feature>
<sequence>MQRRHSPSSVRDGFPEQAATRRGDTGEVTLAPKKKDRKWTLSGLFRRRKNKSSDTENSSSLEENLPDNSNKHKGSFLKRKLSLKKHHSGSRKVVGKFEFSKNVTSNDNHETSLTNNRDSHFTGNSYDKLSSLNSSSLSSKQKFDSLTLLQTGSSCGSLNSSGKRSAKNEVKARVEAEHDKLKDSSSDDEFPHTRKYHSQDNINDSLKRRSRAARTERYLKRLNQINNLPYHQQAELLRMLDRNKINMTNLVLEPQTYLKAQSANSSLTNSPLPNIKFTFCPGAPNNNQNNLYVNLNHSKHHKVTKSFSKPSPILPRQGLRQSDFHNSVNSVDDRHIYMNVASPNVKLESKVPPTPPPRDPHRKVIMTYSSPSCVGYQQRPVSYAFEAPKCTSVDNLPSQSKPLSNLCCGANNQRSNSEQHISNGSVYSPVNDRPASVLQFTSDIDYSPTPVDYQYITDQRPRSRRPIQIECPEEHSSKESNNLKPNSRLYFSDQHINSYRFENGSNPRSVINSSEDQLWKQGDSSRLSDSAVTNAAYNANTATSGNSYIQFNKPNKAEQSHLDCNSEHASSPTAYLSRRNSKEIGQLVRPLSMVLEKSESEVESSKPDLRASNRSNPKSLPPDPPIRKNFSNAGTKRVAFDRSSERIPASPVDPSQGFPMDSVNSVDIDQLLEFNKQNYPSSNLEEALNELEEIYKSLQLSDDDLLDRAERRDVPAQLHAILSRDYESDSSCDEIDGSIAKRRQRTRSLSMDRKKDDMAYRRIVKSDNPNVVPKLDTRNIMSQAGSFLLVSPTLAPPVFPNLSEPPMSPDLTNEPDVTFDDVVFRSIKHVNNSLRTLDPQPPFGIPVGPITQASSSDYLHAIPEDRYKPTFSSRKTPDVVKDDLAFRNLRKDLNQTPCEYRKKRAIRSLSANLSGVLSRAEKLKYSFPHPLSYARSSSYNDLPNECNTKYHPNLEPSISQMYSSASTESLTDFDVSEFLRHKTPSNYEELLRKFNSKFENSTPNGISNQIDQEYDTKASVMGKSEVQELVQAIENNELNKISTNQEKTSQPKVIAPDTRDSVQPKDTKVSNCDPVSVVESKDRFYNSHDYPVNESFENAKDHNDFRDSSRNEFITTSNYSPAYSTESQVGSKRDNRSTNLNDVAKKYEENIKEAPSKTDGPQTDENCNAISGDDGNKSMSKVEKLSSKSSSKRSENLNELRRNIVLSSSISSGKCEKIETSTKSSTTELVSPGLATNEKRTSPEKSERTYLKNQSTPLEDFAAESKNVKSKERSLQSSEKSSKKVFELKTRRHSKIEIPEYFGKNKDDKSVSLSHEKSNADTESMKVSSESPKVKKKRLSKIEIPELFREHEKELSTNEHQMQNSTVNAASELDSKSSRTPKLKKKRSSLTESTDSAKEKKERPSSSASSVKDTVVKNSSDDKKSKTTKSPKLKKKRLSQIESPEKAVDSHEKLKSNDKTAQESKPSTGKCAEPESRSEKSSKKSKRLGQMGVSEKFRKSMEHLASSYATEQEADLKFTSTSSSEGDLAAKASKLSKSKKKRPSQVDLSEKTQSAQECSILSSSQSQAAVSKSNDSNERVCKSKSSRSPSIRRKKVSGENLISIDVIENDATHSERQNVDSDQPKITASERTSESSGHRRKSSGQLEIPEIFRNSNDRINLLEKDKVRSEKHPVDFEPKEIAVSKRTSEDLEHRRKSSGQLEIPEIFRNSNEKLNLSSTLAEVKSGDSSNENVKQPSKISIPEVFQDSCIKAGAKESLTSKTIRDVSCENLKSKEGSKETPSTQINSTATLNISLENAPSIASKINVAPSQKTLPLKSILKKTEFKSVEKKVSTPDATTISEFVEKSGEDSGVIVESLGDAFLSFNDNVEKIETCASNSLDIDQKIIADRPSSHVYRSESICPVQTDTHSIVTELSESQNQTELVNKEIEKILKNYESKVSEAGCAGKPSAVVSSNQHNDVSNSLANEINVLSTENCNENSCCNEPDRREISTIIESFAPLENCSQEPDSNDKDEIVMALSELTSKLSTPALVTASKPESEPLTQSLENRRELDVTSSADPVSSPASKPAHKSPEERNGNSQPLIRRSLKSANQSCFTKSSSSCSDFEGIALSTSSLLAASYCFACLLQSDYLSLVNLMAAIVVIVACFVLYHVLAAE</sequence>
<evidence type="ECO:0000313" key="4">
    <source>
        <dbReference type="Proteomes" id="UP001152759"/>
    </source>
</evidence>
<feature type="region of interest" description="Disordered" evidence="1">
    <location>
        <begin position="154"/>
        <end position="209"/>
    </location>
</feature>
<feature type="compositionally biased region" description="Basic and acidic residues" evidence="1">
    <location>
        <begin position="1266"/>
        <end position="1324"/>
    </location>
</feature>
<feature type="compositionally biased region" description="Polar residues" evidence="1">
    <location>
        <begin position="154"/>
        <end position="163"/>
    </location>
</feature>
<evidence type="ECO:0000256" key="1">
    <source>
        <dbReference type="SAM" id="MobiDB-lite"/>
    </source>
</evidence>
<feature type="compositionally biased region" description="Basic residues" evidence="1">
    <location>
        <begin position="1426"/>
        <end position="1438"/>
    </location>
</feature>
<feature type="compositionally biased region" description="Low complexity" evidence="1">
    <location>
        <begin position="1553"/>
        <end position="1573"/>
    </location>
</feature>
<feature type="compositionally biased region" description="Basic and acidic residues" evidence="1">
    <location>
        <begin position="1395"/>
        <end position="1404"/>
    </location>
</feature>
<feature type="region of interest" description="Disordered" evidence="1">
    <location>
        <begin position="595"/>
        <end position="662"/>
    </location>
</feature>